<dbReference type="Proteomes" id="UP000195402">
    <property type="component" value="Unassembled WGS sequence"/>
</dbReference>
<proteinExistence type="inferred from homology"/>
<comment type="similarity">
    <text evidence="13">Belongs to the HisA/HisF family.</text>
</comment>
<dbReference type="PANTHER" id="PTHR21235">
    <property type="entry name" value="IMIDAZOLE GLYCEROL PHOSPHATE SYNTHASE SUBUNIT HISF/H IGP SYNTHASE SUBUNIT HISF/H"/>
    <property type="match status" value="1"/>
</dbReference>
<dbReference type="NCBIfam" id="TIGR01855">
    <property type="entry name" value="IMP_synth_hisH"/>
    <property type="match status" value="1"/>
</dbReference>
<dbReference type="InterPro" id="IPR036770">
    <property type="entry name" value="Ankyrin_rpt-contain_sf"/>
</dbReference>
<evidence type="ECO:0000256" key="5">
    <source>
        <dbReference type="ARBA" id="ARBA00023102"/>
    </source>
</evidence>
<dbReference type="AlphaFoldDB" id="A0A200Q4C7"/>
<comment type="catalytic activity">
    <reaction evidence="9">
        <text>L-glutamine + H2O = L-glutamate + NH4(+)</text>
        <dbReference type="Rhea" id="RHEA:15889"/>
        <dbReference type="ChEBI" id="CHEBI:15377"/>
        <dbReference type="ChEBI" id="CHEBI:28938"/>
        <dbReference type="ChEBI" id="CHEBI:29985"/>
        <dbReference type="ChEBI" id="CHEBI:58359"/>
        <dbReference type="EC" id="3.5.1.2"/>
    </reaction>
</comment>
<feature type="repeat" description="ANK" evidence="12">
    <location>
        <begin position="198"/>
        <end position="221"/>
    </location>
</feature>
<keyword evidence="4" id="KW-0315">Glutamine amidotransferase</keyword>
<dbReference type="SMART" id="SM00248">
    <property type="entry name" value="ANK"/>
    <property type="match status" value="9"/>
</dbReference>
<dbReference type="EMBL" id="MVGT01003118">
    <property type="protein sequence ID" value="OVA05320.1"/>
    <property type="molecule type" value="Genomic_DNA"/>
</dbReference>
<accession>A0A200Q4C7</accession>
<comment type="caution">
    <text evidence="17">The sequence shown here is derived from an EMBL/GenBank/DDBJ whole genome shotgun (WGS) entry which is preliminary data.</text>
</comment>
<evidence type="ECO:0000256" key="9">
    <source>
        <dbReference type="ARBA" id="ARBA00049534"/>
    </source>
</evidence>
<keyword evidence="6" id="KW-0456">Lyase</keyword>
<evidence type="ECO:0000259" key="15">
    <source>
        <dbReference type="Pfam" id="PF00117"/>
    </source>
</evidence>
<evidence type="ECO:0000313" key="18">
    <source>
        <dbReference type="Proteomes" id="UP000195402"/>
    </source>
</evidence>
<keyword evidence="14" id="KW-1133">Transmembrane helix</keyword>
<keyword evidence="12" id="KW-0040">ANK repeat</keyword>
<dbReference type="PROSITE" id="PS50088">
    <property type="entry name" value="ANK_REPEAT"/>
    <property type="match status" value="3"/>
</dbReference>
<dbReference type="SUPFAM" id="SSF48403">
    <property type="entry name" value="Ankyrin repeat"/>
    <property type="match status" value="1"/>
</dbReference>
<comment type="catalytic activity">
    <reaction evidence="8">
        <text>5-[(5-phospho-1-deoxy-D-ribulos-1-ylimino)methylamino]-1-(5-phospho-beta-D-ribosyl)imidazole-4-carboxamide + L-glutamine = D-erythro-1-(imidazol-4-yl)glycerol 3-phosphate + 5-amino-1-(5-phospho-beta-D-ribosyl)imidazole-4-carboxamide + L-glutamate + H(+)</text>
        <dbReference type="Rhea" id="RHEA:24793"/>
        <dbReference type="ChEBI" id="CHEBI:15378"/>
        <dbReference type="ChEBI" id="CHEBI:29985"/>
        <dbReference type="ChEBI" id="CHEBI:58278"/>
        <dbReference type="ChEBI" id="CHEBI:58359"/>
        <dbReference type="ChEBI" id="CHEBI:58475"/>
        <dbReference type="ChEBI" id="CHEBI:58525"/>
        <dbReference type="EC" id="4.3.2.10"/>
    </reaction>
</comment>
<dbReference type="InParanoid" id="A0A200Q4C7"/>
<keyword evidence="2 13" id="KW-0028">Amino-acid biosynthesis</keyword>
<evidence type="ECO:0000256" key="4">
    <source>
        <dbReference type="ARBA" id="ARBA00022962"/>
    </source>
</evidence>
<dbReference type="STRING" id="56857.A0A200Q4C7"/>
<protein>
    <submittedName>
        <fullName evidence="17">Ankyrin repeat</fullName>
    </submittedName>
</protein>
<evidence type="ECO:0000256" key="10">
    <source>
        <dbReference type="ARBA" id="ARBA00055946"/>
    </source>
</evidence>
<feature type="domain" description="Glutamine amidotransferase" evidence="15">
    <location>
        <begin position="719"/>
        <end position="914"/>
    </location>
</feature>
<feature type="transmembrane region" description="Helical" evidence="14">
    <location>
        <begin position="488"/>
        <end position="506"/>
    </location>
</feature>
<dbReference type="PROSITE" id="PS51274">
    <property type="entry name" value="GATASE_COBBQ"/>
    <property type="match status" value="1"/>
</dbReference>
<dbReference type="Pfam" id="PF00977">
    <property type="entry name" value="His_biosynth"/>
    <property type="match status" value="1"/>
</dbReference>
<dbReference type="NCBIfam" id="TIGR00735">
    <property type="entry name" value="hisF"/>
    <property type="match status" value="1"/>
</dbReference>
<dbReference type="InterPro" id="IPR004651">
    <property type="entry name" value="HisF"/>
</dbReference>
<keyword evidence="5 13" id="KW-0368">Histidine biosynthesis</keyword>
<keyword evidence="14" id="KW-0812">Transmembrane</keyword>
<keyword evidence="18" id="KW-1185">Reference proteome</keyword>
<keyword evidence="3" id="KW-0378">Hydrolase</keyword>
<dbReference type="InterPro" id="IPR006062">
    <property type="entry name" value="His_biosynth"/>
</dbReference>
<dbReference type="PANTHER" id="PTHR21235:SF2">
    <property type="entry name" value="IMIDAZOLE GLYCEROL PHOSPHATE SYNTHASE HISHF"/>
    <property type="match status" value="1"/>
</dbReference>
<evidence type="ECO:0000256" key="8">
    <source>
        <dbReference type="ARBA" id="ARBA00047838"/>
    </source>
</evidence>
<evidence type="ECO:0000256" key="6">
    <source>
        <dbReference type="ARBA" id="ARBA00023239"/>
    </source>
</evidence>
<dbReference type="InterPro" id="IPR029062">
    <property type="entry name" value="Class_I_gatase-like"/>
</dbReference>
<dbReference type="InterPro" id="IPR010139">
    <property type="entry name" value="Imidazole-glycPsynth_HisH"/>
</dbReference>
<dbReference type="PROSITE" id="PS51273">
    <property type="entry name" value="GATASE_TYPE_1"/>
    <property type="match status" value="1"/>
</dbReference>
<feature type="domain" description="PGG" evidence="16">
    <location>
        <begin position="480"/>
        <end position="590"/>
    </location>
</feature>
<evidence type="ECO:0000256" key="13">
    <source>
        <dbReference type="RuleBase" id="RU003657"/>
    </source>
</evidence>
<dbReference type="Gene3D" id="1.25.40.20">
    <property type="entry name" value="Ankyrin repeat-containing domain"/>
    <property type="match status" value="3"/>
</dbReference>
<dbReference type="Gene3D" id="3.20.20.70">
    <property type="entry name" value="Aldolase class I"/>
    <property type="match status" value="1"/>
</dbReference>
<reference evidence="17 18" key="1">
    <citation type="journal article" date="2017" name="Mol. Plant">
        <title>The Genome of Medicinal Plant Macleaya cordata Provides New Insights into Benzylisoquinoline Alkaloids Metabolism.</title>
        <authorList>
            <person name="Liu X."/>
            <person name="Liu Y."/>
            <person name="Huang P."/>
            <person name="Ma Y."/>
            <person name="Qing Z."/>
            <person name="Tang Q."/>
            <person name="Cao H."/>
            <person name="Cheng P."/>
            <person name="Zheng Y."/>
            <person name="Yuan Z."/>
            <person name="Zhou Y."/>
            <person name="Liu J."/>
            <person name="Tang Z."/>
            <person name="Zhuo Y."/>
            <person name="Zhang Y."/>
            <person name="Yu L."/>
            <person name="Huang J."/>
            <person name="Yang P."/>
            <person name="Peng Q."/>
            <person name="Zhang J."/>
            <person name="Jiang W."/>
            <person name="Zhang Z."/>
            <person name="Lin K."/>
            <person name="Ro D.K."/>
            <person name="Chen X."/>
            <person name="Xiong X."/>
            <person name="Shang Y."/>
            <person name="Huang S."/>
            <person name="Zeng J."/>
        </authorList>
    </citation>
    <scope>NUCLEOTIDE SEQUENCE [LARGE SCALE GENOMIC DNA]</scope>
    <source>
        <strain evidence="18">cv. BLH2017</strain>
        <tissue evidence="17">Root</tissue>
    </source>
</reference>
<evidence type="ECO:0000256" key="11">
    <source>
        <dbReference type="ARBA" id="ARBA00061106"/>
    </source>
</evidence>
<keyword evidence="7" id="KW-0511">Multifunctional enzyme</keyword>
<dbReference type="Pfam" id="PF00117">
    <property type="entry name" value="GATase"/>
    <property type="match status" value="1"/>
</dbReference>
<dbReference type="FunFam" id="3.20.20.70:FF:000094">
    <property type="entry name" value="Imidazole glycerol phosphate synthase hisHF"/>
    <property type="match status" value="1"/>
</dbReference>
<dbReference type="Pfam" id="PF13962">
    <property type="entry name" value="PGG"/>
    <property type="match status" value="1"/>
</dbReference>
<dbReference type="SUPFAM" id="SSF52317">
    <property type="entry name" value="Class I glutamine amidotransferase-like"/>
    <property type="match status" value="1"/>
</dbReference>
<feature type="transmembrane region" description="Helical" evidence="14">
    <location>
        <begin position="526"/>
        <end position="547"/>
    </location>
</feature>
<dbReference type="InterPro" id="IPR013785">
    <property type="entry name" value="Aldolase_TIM"/>
</dbReference>
<dbReference type="InterPro" id="IPR026961">
    <property type="entry name" value="PGG_dom"/>
</dbReference>
<dbReference type="GO" id="GO:0016829">
    <property type="term" value="F:lyase activity"/>
    <property type="evidence" value="ECO:0007669"/>
    <property type="project" value="UniProtKB-KW"/>
</dbReference>
<dbReference type="PROSITE" id="PS50297">
    <property type="entry name" value="ANK_REP_REGION"/>
    <property type="match status" value="3"/>
</dbReference>
<comment type="function">
    <text evidence="10">IGPS catalyzes the conversion of PRFAR and glutamine to IGP, AICAR and glutamate. The glutaminase domain produces the ammonia necessary for the cyclase domain to produce IGP and AICAR from PRFAR. The ammonia is channeled to the active site of the cyclase domain.</text>
</comment>
<evidence type="ECO:0000256" key="12">
    <source>
        <dbReference type="PROSITE-ProRule" id="PRU00023"/>
    </source>
</evidence>
<dbReference type="CDD" id="cd01748">
    <property type="entry name" value="GATase1_IGP_Synthase"/>
    <property type="match status" value="1"/>
</dbReference>
<dbReference type="Pfam" id="PF12796">
    <property type="entry name" value="Ank_2"/>
    <property type="match status" value="3"/>
</dbReference>
<comment type="similarity">
    <text evidence="11">In the C-terminal section; belongs to the HisA/HisF family.</text>
</comment>
<evidence type="ECO:0000313" key="17">
    <source>
        <dbReference type="EMBL" id="OVA05320.1"/>
    </source>
</evidence>
<feature type="repeat" description="ANK" evidence="12">
    <location>
        <begin position="72"/>
        <end position="93"/>
    </location>
</feature>
<evidence type="ECO:0000259" key="16">
    <source>
        <dbReference type="Pfam" id="PF13962"/>
    </source>
</evidence>
<evidence type="ECO:0000256" key="2">
    <source>
        <dbReference type="ARBA" id="ARBA00022605"/>
    </source>
</evidence>
<evidence type="ECO:0000256" key="14">
    <source>
        <dbReference type="SAM" id="Phobius"/>
    </source>
</evidence>
<dbReference type="InterPro" id="IPR017926">
    <property type="entry name" value="GATASE"/>
</dbReference>
<keyword evidence="14" id="KW-0472">Membrane</keyword>
<feature type="repeat" description="ANK" evidence="12">
    <location>
        <begin position="232"/>
        <end position="264"/>
    </location>
</feature>
<dbReference type="InterPro" id="IPR011060">
    <property type="entry name" value="RibuloseP-bd_barrel"/>
</dbReference>
<dbReference type="CDD" id="cd04731">
    <property type="entry name" value="HisF"/>
    <property type="match status" value="1"/>
</dbReference>
<dbReference type="FunFam" id="3.40.50.880:FF:000036">
    <property type="entry name" value="Imidazole glycerol phosphate synthase hisHF"/>
    <property type="match status" value="1"/>
</dbReference>
<organism evidence="17 18">
    <name type="scientific">Macleaya cordata</name>
    <name type="common">Five-seeded plume-poppy</name>
    <name type="synonym">Bocconia cordata</name>
    <dbReference type="NCBI Taxonomy" id="56857"/>
    <lineage>
        <taxon>Eukaryota</taxon>
        <taxon>Viridiplantae</taxon>
        <taxon>Streptophyta</taxon>
        <taxon>Embryophyta</taxon>
        <taxon>Tracheophyta</taxon>
        <taxon>Spermatophyta</taxon>
        <taxon>Magnoliopsida</taxon>
        <taxon>Ranunculales</taxon>
        <taxon>Papaveraceae</taxon>
        <taxon>Papaveroideae</taxon>
        <taxon>Macleaya</taxon>
    </lineage>
</organism>
<evidence type="ECO:0000256" key="3">
    <source>
        <dbReference type="ARBA" id="ARBA00022801"/>
    </source>
</evidence>
<dbReference type="GO" id="GO:0000105">
    <property type="term" value="P:L-histidine biosynthetic process"/>
    <property type="evidence" value="ECO:0007669"/>
    <property type="project" value="UniProtKB-UniPathway"/>
</dbReference>
<evidence type="ECO:0000256" key="1">
    <source>
        <dbReference type="ARBA" id="ARBA00005091"/>
    </source>
</evidence>
<dbReference type="SUPFAM" id="SSF51366">
    <property type="entry name" value="Ribulose-phoshate binding barrel"/>
    <property type="match status" value="1"/>
</dbReference>
<dbReference type="InterPro" id="IPR002110">
    <property type="entry name" value="Ankyrin_rpt"/>
</dbReference>
<feature type="transmembrane region" description="Helical" evidence="14">
    <location>
        <begin position="567"/>
        <end position="591"/>
    </location>
</feature>
<evidence type="ECO:0000256" key="7">
    <source>
        <dbReference type="ARBA" id="ARBA00023268"/>
    </source>
</evidence>
<dbReference type="Gene3D" id="3.40.50.880">
    <property type="match status" value="1"/>
</dbReference>
<comment type="pathway">
    <text evidence="1">Amino-acid biosynthesis; L-histidine biosynthesis; L-histidine from 5-phospho-alpha-D-ribose 1-diphosphate: step 5/9.</text>
</comment>
<sequence length="1265" mass="139286">MDSSLYRIIASGDIVGLKQLIARDNDNHDLLLQMTPFNNTTLHVAVKYRKTVCVEEICKRCCPSLLLQQNLEGDTPLHIAVSLGSYDIVLILIHCARQFHEDIERGVAGGLVEGSTITLLQQLVRMTNKEKDTALHEAVRNHLYEVVELLTEADPSFEYLANNACETPLYLAVEDELSDFVVQILKTCTPTSAYIGPHGMTALHAAVMRNNSDITKVLLEKKPGIIKEADMNGCTALHFAAYLGEVEMVVQLLEADPSIAYVPDKDGKTALHYAAANTHMPRSVEVIEAVSRHCPDSWELLDNNGQNFLHVAVEKERSNIILYVLVSSEITGDLINKKDNNGNTPLHLAVMSKNDNYLRSFSHDIRVKKRAFNKDNLRALDIALKNLFEELKSDKHHPKQSTYEKLFIGKARNDPPKALNFRFTDRPTTNIRRKSLLFNEVDKEGEDTLGKEYTLGVDKTLHVQKIGVVDPDNKDSDDVMENVSKTHLLVATLIATVTFAAGFTLPGGYNNDGNDKGMASLIKSPAFIGFMVSNSVAMLCSTFAVFVHFWSKLISDDKGKMRQLIKIALWCTFSAILAMVVAFVTGTYAVLSVNLRLAIPLCAVSCSFFLSVCSLSSRLPFNWVTLYPKWNREITAPNFKRAPQEFSCSRLEYMLDSLNPEPAPQGAAAFLPPSHCNGGGAVAIIFFTFTSSFSPLSPPPPNLQEKSQLQIEKLLMVTLLDYGAGNVRSVRNAIRSLGHDIKDVQTPEDILNADRLIFPGVGAFAAAMDVLNQNGMAEALCTYIENDRPFLGICLGLQLLFESSEEKGPVKGLGLIPGVVGRFDSSSSLRVPHIGWNALQITKDSGILDDVGGQHVYFVHSYRAMPSNANKEWISSTCNYGDDFIASIKRGNVQAVQFHPEKSGDVGLSILKRFLQSKSSITKKPTQGKASRLAKRVIACLDVRTNDKGDLVVTKGDQYDVREHTKENEVRNLGKPVELARQYYKDGADEVSFLNITGFRDFPLGDLPMLQVLRHTSENVFVPLTVGGGIRDFTDGNGRHYTSLEVASEYFRSGADKISIGSDAVYAAEEYLRTGVKTGKSSLEQISRVYGNQAVVVSIDPRRVYLNNPEEVEFKAVRVTNPGPKGEEYAWYQCTVNGGREGRPIGAFELAKAVEELGAGEILLNCIDCDGQGKGFDIDLIKLISDAVTIPVIASSGAGKPEHFSEVFEKTNASAALAAGIFHRKEVPIQAVKEHLLKEGIEVRTNVSTENLTQKSQPSLSCLGN</sequence>
<dbReference type="GO" id="GO:0004359">
    <property type="term" value="F:glutaminase activity"/>
    <property type="evidence" value="ECO:0007669"/>
    <property type="project" value="UniProtKB-EC"/>
</dbReference>
<dbReference type="HAMAP" id="MF_00278">
    <property type="entry name" value="HisH"/>
    <property type="match status" value="1"/>
</dbReference>
<dbReference type="GO" id="GO:0000107">
    <property type="term" value="F:imidazoleglycerol-phosphate synthase activity"/>
    <property type="evidence" value="ECO:0007669"/>
    <property type="project" value="InterPro"/>
</dbReference>
<dbReference type="InterPro" id="IPR050064">
    <property type="entry name" value="IGPS_HisA/HisF"/>
</dbReference>
<name>A0A200Q4C7_MACCD</name>
<dbReference type="OrthoDB" id="10254903at2759"/>
<gene>
    <name evidence="17" type="ORF">BVC80_441g67</name>
</gene>
<dbReference type="UniPathway" id="UPA00031">
    <property type="reaction ID" value="UER00010"/>
</dbReference>